<sequence length="332" mass="36680">MQGRSPPSIHLVPPSFKEAESQPFHSDSPGRSPGSTTAPGESPTSPGFSPLPSPRSRRPSVDLRELDSEGDVYSAVESPDFQDCSTLHDALQESLDSMTGACSRLRGDDMISVIEDGEMTVLAFAPPRRFEEQEIARSLKRSENLAADILAMDDKVPYSGDSTNRVQTLERQLLEKDLELVALRRDLHEARQAAASAKAKLCRAQSTLRIRDEMLKAKNEDISELHMELHAAARQVASFSRNRRPERPEDENLKELSFLRRQCKLLEEMNQELRQDQEPHPVTSGSGSRGSSPQYTQDIPSEPVASKAPEKDKEANSGPLPSISRAAVRAMA</sequence>
<evidence type="ECO:0000313" key="3">
    <source>
        <dbReference type="Proteomes" id="UP001642484"/>
    </source>
</evidence>
<accession>A0ABP0HRW4</accession>
<feature type="region of interest" description="Disordered" evidence="1">
    <location>
        <begin position="1"/>
        <end position="70"/>
    </location>
</feature>
<organism evidence="2 3">
    <name type="scientific">Durusdinium trenchii</name>
    <dbReference type="NCBI Taxonomy" id="1381693"/>
    <lineage>
        <taxon>Eukaryota</taxon>
        <taxon>Sar</taxon>
        <taxon>Alveolata</taxon>
        <taxon>Dinophyceae</taxon>
        <taxon>Suessiales</taxon>
        <taxon>Symbiodiniaceae</taxon>
        <taxon>Durusdinium</taxon>
    </lineage>
</organism>
<feature type="compositionally biased region" description="Polar residues" evidence="1">
    <location>
        <begin position="283"/>
        <end position="299"/>
    </location>
</feature>
<evidence type="ECO:0000256" key="1">
    <source>
        <dbReference type="SAM" id="MobiDB-lite"/>
    </source>
</evidence>
<keyword evidence="3" id="KW-1185">Reference proteome</keyword>
<feature type="region of interest" description="Disordered" evidence="1">
    <location>
        <begin position="269"/>
        <end position="332"/>
    </location>
</feature>
<name>A0ABP0HRW4_9DINO</name>
<proteinExistence type="predicted"/>
<dbReference type="EMBL" id="CAXAMN010001113">
    <property type="protein sequence ID" value="CAK8992331.1"/>
    <property type="molecule type" value="Genomic_DNA"/>
</dbReference>
<protein>
    <submittedName>
        <fullName evidence="2">Uncharacterized protein</fullName>
    </submittedName>
</protein>
<comment type="caution">
    <text evidence="2">The sequence shown here is derived from an EMBL/GenBank/DDBJ whole genome shotgun (WGS) entry which is preliminary data.</text>
</comment>
<reference evidence="2 3" key="1">
    <citation type="submission" date="2024-02" db="EMBL/GenBank/DDBJ databases">
        <authorList>
            <person name="Chen Y."/>
            <person name="Shah S."/>
            <person name="Dougan E. K."/>
            <person name="Thang M."/>
            <person name="Chan C."/>
        </authorList>
    </citation>
    <scope>NUCLEOTIDE SEQUENCE [LARGE SCALE GENOMIC DNA]</scope>
</reference>
<dbReference type="Proteomes" id="UP001642484">
    <property type="component" value="Unassembled WGS sequence"/>
</dbReference>
<feature type="compositionally biased region" description="Polar residues" evidence="1">
    <location>
        <begin position="33"/>
        <end position="44"/>
    </location>
</feature>
<gene>
    <name evidence="2" type="ORF">CCMP2556_LOCUS2813</name>
</gene>
<feature type="compositionally biased region" description="Basic and acidic residues" evidence="1">
    <location>
        <begin position="269"/>
        <end position="279"/>
    </location>
</feature>
<evidence type="ECO:0000313" key="2">
    <source>
        <dbReference type="EMBL" id="CAK8992331.1"/>
    </source>
</evidence>